<dbReference type="Proteomes" id="UP000184693">
    <property type="component" value="Unassembled WGS sequence"/>
</dbReference>
<evidence type="ECO:0000259" key="1">
    <source>
        <dbReference type="Pfam" id="PF20204"/>
    </source>
</evidence>
<dbReference type="InterPro" id="IPR046696">
    <property type="entry name" value="DUF6566"/>
</dbReference>
<protein>
    <recommendedName>
        <fullName evidence="1">DUF6566 domain-containing protein</fullName>
    </recommendedName>
</protein>
<evidence type="ECO:0000313" key="2">
    <source>
        <dbReference type="EMBL" id="SIO49529.1"/>
    </source>
</evidence>
<sequence>MAESTVSYGGYEIVISPETNKFGAWVTSVSLKDSAGKVVEHRPMTVQPEWRTEAEAIRDAVEWGSRFIERELNTPRSHSWVVDRSRAEIWFRDVQEKSRGPEIDA</sequence>
<proteinExistence type="predicted"/>
<feature type="domain" description="DUF6566" evidence="1">
    <location>
        <begin position="1"/>
        <end position="77"/>
    </location>
</feature>
<dbReference type="Pfam" id="PF20204">
    <property type="entry name" value="DUF6566"/>
    <property type="match status" value="1"/>
</dbReference>
<dbReference type="EMBL" id="FSRM01000002">
    <property type="protein sequence ID" value="SIO49529.1"/>
    <property type="molecule type" value="Genomic_DNA"/>
</dbReference>
<accession>A0A1N6JZ63</accession>
<name>A0A1N6JZ63_9BURK</name>
<evidence type="ECO:0000313" key="3">
    <source>
        <dbReference type="Proteomes" id="UP000184693"/>
    </source>
</evidence>
<dbReference type="OrthoDB" id="8928268at2"/>
<reference evidence="2 3" key="1">
    <citation type="submission" date="2016-11" db="EMBL/GenBank/DDBJ databases">
        <authorList>
            <person name="Jaros S."/>
            <person name="Januszkiewicz K."/>
            <person name="Wedrychowicz H."/>
        </authorList>
    </citation>
    <scope>NUCLEOTIDE SEQUENCE [LARGE SCALE GENOMIC DNA]</scope>
    <source>
        <strain evidence="2 3">GAS86</strain>
    </source>
</reference>
<organism evidence="2 3">
    <name type="scientific">Paraburkholderia phenazinium</name>
    <dbReference type="NCBI Taxonomy" id="60549"/>
    <lineage>
        <taxon>Bacteria</taxon>
        <taxon>Pseudomonadati</taxon>
        <taxon>Pseudomonadota</taxon>
        <taxon>Betaproteobacteria</taxon>
        <taxon>Burkholderiales</taxon>
        <taxon>Burkholderiaceae</taxon>
        <taxon>Paraburkholderia</taxon>
    </lineage>
</organism>
<dbReference type="RefSeq" id="WP_074267463.1">
    <property type="nucleotide sequence ID" value="NZ_FSRM01000002.1"/>
</dbReference>
<dbReference type="AlphaFoldDB" id="A0A1N6JZ63"/>
<gene>
    <name evidence="2" type="ORF">SAMN05444168_5491</name>
</gene>